<organism evidence="1">
    <name type="scientific">Anguilla anguilla</name>
    <name type="common">European freshwater eel</name>
    <name type="synonym">Muraena anguilla</name>
    <dbReference type="NCBI Taxonomy" id="7936"/>
    <lineage>
        <taxon>Eukaryota</taxon>
        <taxon>Metazoa</taxon>
        <taxon>Chordata</taxon>
        <taxon>Craniata</taxon>
        <taxon>Vertebrata</taxon>
        <taxon>Euteleostomi</taxon>
        <taxon>Actinopterygii</taxon>
        <taxon>Neopterygii</taxon>
        <taxon>Teleostei</taxon>
        <taxon>Anguilliformes</taxon>
        <taxon>Anguillidae</taxon>
        <taxon>Anguilla</taxon>
    </lineage>
</organism>
<reference evidence="1" key="1">
    <citation type="submission" date="2014-11" db="EMBL/GenBank/DDBJ databases">
        <authorList>
            <person name="Amaro Gonzalez C."/>
        </authorList>
    </citation>
    <scope>NUCLEOTIDE SEQUENCE</scope>
</reference>
<evidence type="ECO:0000313" key="1">
    <source>
        <dbReference type="EMBL" id="JAH13793.1"/>
    </source>
</evidence>
<reference evidence="1" key="2">
    <citation type="journal article" date="2015" name="Fish Shellfish Immunol.">
        <title>Early steps in the European eel (Anguilla anguilla)-Vibrio vulnificus interaction in the gills: Role of the RtxA13 toxin.</title>
        <authorList>
            <person name="Callol A."/>
            <person name="Pajuelo D."/>
            <person name="Ebbesson L."/>
            <person name="Teles M."/>
            <person name="MacKenzie S."/>
            <person name="Amaro C."/>
        </authorList>
    </citation>
    <scope>NUCLEOTIDE SEQUENCE</scope>
</reference>
<accession>A0A0E9QCI0</accession>
<name>A0A0E9QCI0_ANGAN</name>
<dbReference type="AlphaFoldDB" id="A0A0E9QCI0"/>
<dbReference type="EMBL" id="GBXM01094784">
    <property type="protein sequence ID" value="JAH13793.1"/>
    <property type="molecule type" value="Transcribed_RNA"/>
</dbReference>
<protein>
    <submittedName>
        <fullName evidence="1">Uncharacterized protein</fullName>
    </submittedName>
</protein>
<proteinExistence type="predicted"/>
<sequence>MPCAKNITLNYSFPSLYALDDG</sequence>